<proteinExistence type="inferred from homology"/>
<comment type="miscellaneous">
    <text evidence="1">Reaction mechanism of ThiL seems to utilize a direct, inline transfer of the gamma-phosphate of ATP to TMP rather than a phosphorylated enzyme intermediate.</text>
</comment>
<keyword evidence="1 4" id="KW-0418">Kinase</keyword>
<dbReference type="InterPro" id="IPR036921">
    <property type="entry name" value="PurM-like_N_sf"/>
</dbReference>
<evidence type="ECO:0000313" key="5">
    <source>
        <dbReference type="Proteomes" id="UP000000292"/>
    </source>
</evidence>
<organism evidence="4 5">
    <name type="scientific">Alicyclobacillus acidocaldarius (strain Tc-4-1)</name>
    <name type="common">Bacillus acidocaldarius</name>
    <dbReference type="NCBI Taxonomy" id="1048834"/>
    <lineage>
        <taxon>Bacteria</taxon>
        <taxon>Bacillati</taxon>
        <taxon>Bacillota</taxon>
        <taxon>Bacilli</taxon>
        <taxon>Bacillales</taxon>
        <taxon>Alicyclobacillaceae</taxon>
        <taxon>Alicyclobacillus</taxon>
    </lineage>
</organism>
<reference evidence="4 5" key="1">
    <citation type="journal article" date="2011" name="J. Bacteriol.">
        <title>Complete Genome Sequence of Alicyclobacillus acidocaldarius Strain Tc-4-1.</title>
        <authorList>
            <person name="Chen Y."/>
            <person name="He Y."/>
            <person name="Zhang B."/>
            <person name="Yang J."/>
            <person name="Li W."/>
            <person name="Dong Z."/>
            <person name="Hu S."/>
        </authorList>
    </citation>
    <scope>NUCLEOTIDE SEQUENCE [LARGE SCALE GENOMIC DNA]</scope>
    <source>
        <strain evidence="4 5">Tc-4-1</strain>
    </source>
</reference>
<dbReference type="HAMAP" id="MF_02128">
    <property type="entry name" value="TMP_kinase"/>
    <property type="match status" value="1"/>
</dbReference>
<feature type="binding site" evidence="1">
    <location>
        <position position="62"/>
    </location>
    <ligand>
        <name>Mg(2+)</name>
        <dbReference type="ChEBI" id="CHEBI:18420"/>
        <label>1</label>
    </ligand>
</feature>
<comment type="function">
    <text evidence="1">Catalyzes the ATP-dependent phosphorylation of thiamine-monophosphate (TMP) to form thiamine-pyrophosphate (TPP), the active form of vitamin B1.</text>
</comment>
<feature type="binding site" evidence="1">
    <location>
        <position position="231"/>
    </location>
    <ligand>
        <name>ATP</name>
        <dbReference type="ChEBI" id="CHEBI:30616"/>
    </ligand>
</feature>
<dbReference type="GO" id="GO:0000287">
    <property type="term" value="F:magnesium ion binding"/>
    <property type="evidence" value="ECO:0007669"/>
    <property type="project" value="UniProtKB-UniRule"/>
</dbReference>
<dbReference type="PIRSF" id="PIRSF005303">
    <property type="entry name" value="Thiam_monoph_kin"/>
    <property type="match status" value="1"/>
</dbReference>
<dbReference type="SUPFAM" id="SSF55326">
    <property type="entry name" value="PurM N-terminal domain-like"/>
    <property type="match status" value="1"/>
</dbReference>
<feature type="domain" description="PurM-like C-terminal" evidence="3">
    <location>
        <begin position="167"/>
        <end position="323"/>
    </location>
</feature>
<dbReference type="AlphaFoldDB" id="F8ICH8"/>
<feature type="binding site" evidence="1">
    <location>
        <position position="91"/>
    </location>
    <ligand>
        <name>Mg(2+)</name>
        <dbReference type="ChEBI" id="CHEBI:18420"/>
        <label>3</label>
    </ligand>
</feature>
<comment type="pathway">
    <text evidence="1">Cofactor biosynthesis; thiamine diphosphate biosynthesis; thiamine diphosphate from thiamine phosphate: step 1/1.</text>
</comment>
<feature type="binding site" evidence="1">
    <location>
        <position position="229"/>
    </location>
    <ligand>
        <name>Mg(2+)</name>
        <dbReference type="ChEBI" id="CHEBI:18420"/>
        <label>3</label>
    </ligand>
</feature>
<dbReference type="SUPFAM" id="SSF56042">
    <property type="entry name" value="PurM C-terminal domain-like"/>
    <property type="match status" value="1"/>
</dbReference>
<dbReference type="InterPro" id="IPR010918">
    <property type="entry name" value="PurM-like_C_dom"/>
</dbReference>
<dbReference type="CDD" id="cd02194">
    <property type="entry name" value="ThiL"/>
    <property type="match status" value="1"/>
</dbReference>
<feature type="binding site" evidence="1">
    <location>
        <position position="91"/>
    </location>
    <ligand>
        <name>Mg(2+)</name>
        <dbReference type="ChEBI" id="CHEBI:18420"/>
        <label>4</label>
    </ligand>
</feature>
<dbReference type="Pfam" id="PF02769">
    <property type="entry name" value="AIRS_C"/>
    <property type="match status" value="1"/>
</dbReference>
<sequence length="342" mass="35870">MLWYWQGQRLGALQGGDVGMDEFALIRSLVAKLPPPGADVLVPIGDDCAVVEGSGRLAMTTDAVVEGVHFRRDTMSPPQVGYRAIAAAVSDIAAMGGQPAWITVALAVPPSWPQDDVVAIYDGVAEAAAAFGASVVGGDVVSTQGPLWMSITALGRVERPVTRAGARPGDVLFVTGNLGGSAAGLDILLGRRAGSAIAQAVLVERHRRPTPRIAFGREAARLGATALDDISDGLASELNEIAEASGVRLLFEGDRVPIQPEVTEYARAVGKDPLEYALFGGEDYELVGTAPRDVFARLLAVAPVVGTPLTAIGRVEEGDGVVMRRDGKLSVIARRGYNHFER</sequence>
<accession>F8ICH8</accession>
<dbReference type="PATRIC" id="fig|1048834.4.peg.459"/>
<feature type="binding site" evidence="1">
    <location>
        <begin position="138"/>
        <end position="139"/>
    </location>
    <ligand>
        <name>ATP</name>
        <dbReference type="ChEBI" id="CHEBI:30616"/>
    </ligand>
</feature>
<feature type="binding site" evidence="1">
    <location>
        <position position="337"/>
    </location>
    <ligand>
        <name>substrate</name>
    </ligand>
</feature>
<keyword evidence="1" id="KW-0808">Transferase</keyword>
<dbReference type="InterPro" id="IPR016188">
    <property type="entry name" value="PurM-like_N"/>
</dbReference>
<dbReference type="PANTHER" id="PTHR30270">
    <property type="entry name" value="THIAMINE-MONOPHOSPHATE KINASE"/>
    <property type="match status" value="1"/>
</dbReference>
<gene>
    <name evidence="1 4" type="primary">thiL</name>
    <name evidence="4" type="ordered locus">TC41_0491</name>
</gene>
<feature type="binding site" evidence="1">
    <location>
        <position position="91"/>
    </location>
    <ligand>
        <name>Mg(2+)</name>
        <dbReference type="ChEBI" id="CHEBI:18420"/>
        <label>2</label>
    </ligand>
</feature>
<dbReference type="Gene3D" id="3.30.1330.10">
    <property type="entry name" value="PurM-like, N-terminal domain"/>
    <property type="match status" value="1"/>
</dbReference>
<feature type="binding site" evidence="1">
    <location>
        <position position="62"/>
    </location>
    <ligand>
        <name>Mg(2+)</name>
        <dbReference type="ChEBI" id="CHEBI:18420"/>
        <label>2</label>
    </ligand>
</feature>
<dbReference type="PANTHER" id="PTHR30270:SF0">
    <property type="entry name" value="THIAMINE-MONOPHOSPHATE KINASE"/>
    <property type="match status" value="1"/>
</dbReference>
<comment type="similarity">
    <text evidence="1">Belongs to the thiamine-monophosphate kinase family.</text>
</comment>
<dbReference type="GO" id="GO:0009030">
    <property type="term" value="F:thiamine-phosphate kinase activity"/>
    <property type="evidence" value="ECO:0007669"/>
    <property type="project" value="UniProtKB-UniRule"/>
</dbReference>
<dbReference type="InterPro" id="IPR036676">
    <property type="entry name" value="PurM-like_C_sf"/>
</dbReference>
<evidence type="ECO:0000256" key="1">
    <source>
        <dbReference type="HAMAP-Rule" id="MF_02128"/>
    </source>
</evidence>
<dbReference type="Proteomes" id="UP000000292">
    <property type="component" value="Chromosome"/>
</dbReference>
<keyword evidence="1" id="KW-0460">Magnesium</keyword>
<evidence type="ECO:0000259" key="2">
    <source>
        <dbReference type="Pfam" id="PF00586"/>
    </source>
</evidence>
<keyword evidence="1" id="KW-0479">Metal-binding</keyword>
<evidence type="ECO:0000259" key="3">
    <source>
        <dbReference type="Pfam" id="PF02769"/>
    </source>
</evidence>
<feature type="domain" description="PurM-like N-terminal" evidence="2">
    <location>
        <begin position="45"/>
        <end position="157"/>
    </location>
</feature>
<dbReference type="Pfam" id="PF00586">
    <property type="entry name" value="AIRS"/>
    <property type="match status" value="1"/>
</dbReference>
<feature type="binding site" evidence="1">
    <location>
        <position position="47"/>
    </location>
    <ligand>
        <name>Mg(2+)</name>
        <dbReference type="ChEBI" id="CHEBI:18420"/>
        <label>4</label>
    </ligand>
</feature>
<feature type="binding site" evidence="1">
    <location>
        <position position="121"/>
    </location>
    <ligand>
        <name>ATP</name>
        <dbReference type="ChEBI" id="CHEBI:30616"/>
    </ligand>
</feature>
<dbReference type="EMBL" id="CP002902">
    <property type="protein sequence ID" value="AEJ42454.1"/>
    <property type="molecule type" value="Genomic_DNA"/>
</dbReference>
<dbReference type="HOGENOM" id="CLU_046964_1_1_9"/>
<protein>
    <recommendedName>
        <fullName evidence="1">Thiamine-monophosphate kinase</fullName>
        <shortName evidence="1">TMP kinase</shortName>
        <shortName evidence="1">Thiamine-phosphate kinase</shortName>
        <ecNumber evidence="1">2.7.4.16</ecNumber>
    </recommendedName>
</protein>
<feature type="binding site" evidence="1">
    <location>
        <position position="232"/>
    </location>
    <ligand>
        <name>Mg(2+)</name>
        <dbReference type="ChEBI" id="CHEBI:18420"/>
        <label>5</label>
    </ligand>
</feature>
<dbReference type="GO" id="GO:0005524">
    <property type="term" value="F:ATP binding"/>
    <property type="evidence" value="ECO:0007669"/>
    <property type="project" value="UniProtKB-UniRule"/>
</dbReference>
<dbReference type="STRING" id="1048834.TC41_0491"/>
<dbReference type="NCBIfam" id="TIGR01379">
    <property type="entry name" value="thiL"/>
    <property type="match status" value="1"/>
</dbReference>
<keyword evidence="1" id="KW-0784">Thiamine biosynthesis</keyword>
<dbReference type="Gene3D" id="3.90.650.10">
    <property type="entry name" value="PurM-like C-terminal domain"/>
    <property type="match status" value="1"/>
</dbReference>
<dbReference type="eggNOG" id="COG0611">
    <property type="taxonomic scope" value="Bacteria"/>
</dbReference>
<keyword evidence="1" id="KW-0547">Nucleotide-binding</keyword>
<dbReference type="KEGG" id="aad:TC41_0491"/>
<feature type="binding site" evidence="1">
    <location>
        <position position="60"/>
    </location>
    <ligand>
        <name>Mg(2+)</name>
        <dbReference type="ChEBI" id="CHEBI:18420"/>
        <label>4</label>
    </ligand>
</feature>
<feature type="binding site" evidence="1">
    <location>
        <position position="61"/>
    </location>
    <ligand>
        <name>Mg(2+)</name>
        <dbReference type="ChEBI" id="CHEBI:18420"/>
        <label>1</label>
    </ligand>
</feature>
<feature type="binding site" evidence="1">
    <location>
        <position position="69"/>
    </location>
    <ligand>
        <name>substrate</name>
    </ligand>
</feature>
<evidence type="ECO:0000313" key="4">
    <source>
        <dbReference type="EMBL" id="AEJ42454.1"/>
    </source>
</evidence>
<dbReference type="InterPro" id="IPR006283">
    <property type="entry name" value="ThiL-like"/>
</dbReference>
<comment type="catalytic activity">
    <reaction evidence="1">
        <text>thiamine phosphate + ATP = thiamine diphosphate + ADP</text>
        <dbReference type="Rhea" id="RHEA:15913"/>
        <dbReference type="ChEBI" id="CHEBI:30616"/>
        <dbReference type="ChEBI" id="CHEBI:37575"/>
        <dbReference type="ChEBI" id="CHEBI:58937"/>
        <dbReference type="ChEBI" id="CHEBI:456216"/>
        <dbReference type="EC" id="2.7.4.16"/>
    </reaction>
</comment>
<feature type="binding site" evidence="1">
    <location>
        <position position="47"/>
    </location>
    <ligand>
        <name>Mg(2+)</name>
        <dbReference type="ChEBI" id="CHEBI:18420"/>
        <label>3</label>
    </ligand>
</feature>
<feature type="binding site" evidence="1">
    <location>
        <position position="139"/>
    </location>
    <ligand>
        <name>Mg(2+)</name>
        <dbReference type="ChEBI" id="CHEBI:18420"/>
        <label>1</label>
    </ligand>
</feature>
<name>F8ICH8_ALIAT</name>
<dbReference type="GO" id="GO:0009228">
    <property type="term" value="P:thiamine biosynthetic process"/>
    <property type="evidence" value="ECO:0007669"/>
    <property type="project" value="UniProtKB-KW"/>
</dbReference>
<keyword evidence="1" id="KW-0067">ATP-binding</keyword>
<dbReference type="UniPathway" id="UPA00060">
    <property type="reaction ID" value="UER00142"/>
</dbReference>
<dbReference type="GO" id="GO:0009229">
    <property type="term" value="P:thiamine diphosphate biosynthetic process"/>
    <property type="evidence" value="ECO:0007669"/>
    <property type="project" value="UniProtKB-UniRule"/>
</dbReference>
<feature type="binding site" evidence="1">
    <location>
        <position position="163"/>
    </location>
    <ligand>
        <name>ATP</name>
        <dbReference type="ChEBI" id="CHEBI:30616"/>
    </ligand>
</feature>
<dbReference type="EC" id="2.7.4.16" evidence="1"/>
<reference evidence="5" key="2">
    <citation type="submission" date="2011-06" db="EMBL/GenBank/DDBJ databases">
        <title>The complete genome sequence of Alicyclobacillus acidocaldarius sp. Tc-4-1.</title>
        <authorList>
            <person name="Chen Y."/>
            <person name="He Y."/>
            <person name="Dong Z."/>
            <person name="Hu S."/>
        </authorList>
    </citation>
    <scope>NUCLEOTIDE SEQUENCE [LARGE SCALE GENOMIC DNA]</scope>
    <source>
        <strain evidence="5">Tc-4-1</strain>
    </source>
</reference>
<feature type="binding site" evidence="1">
    <location>
        <position position="282"/>
    </location>
    <ligand>
        <name>substrate</name>
    </ligand>
</feature>